<dbReference type="OrthoDB" id="5595522at2759"/>
<feature type="compositionally biased region" description="Low complexity" evidence="1">
    <location>
        <begin position="124"/>
        <end position="135"/>
    </location>
</feature>
<name>A0A1Y1WG48_9FUNG</name>
<reference evidence="3 4" key="1">
    <citation type="submission" date="2016-07" db="EMBL/GenBank/DDBJ databases">
        <title>Pervasive Adenine N6-methylation of Active Genes in Fungi.</title>
        <authorList>
            <consortium name="DOE Joint Genome Institute"/>
            <person name="Mondo S.J."/>
            <person name="Dannebaum R.O."/>
            <person name="Kuo R.C."/>
            <person name="Labutti K."/>
            <person name="Haridas S."/>
            <person name="Kuo A."/>
            <person name="Salamov A."/>
            <person name="Ahrendt S.R."/>
            <person name="Lipzen A."/>
            <person name="Sullivan W."/>
            <person name="Andreopoulos W.B."/>
            <person name="Clum A."/>
            <person name="Lindquist E."/>
            <person name="Daum C."/>
            <person name="Ramamoorthy G.K."/>
            <person name="Gryganskyi A."/>
            <person name="Culley D."/>
            <person name="Magnuson J.K."/>
            <person name="James T.Y."/>
            <person name="O'Malley M.A."/>
            <person name="Stajich J.E."/>
            <person name="Spatafora J.W."/>
            <person name="Visel A."/>
            <person name="Grigoriev I.V."/>
        </authorList>
    </citation>
    <scope>NUCLEOTIDE SEQUENCE [LARGE SCALE GENOMIC DNA]</scope>
    <source>
        <strain evidence="3 4">ATCC 12442</strain>
    </source>
</reference>
<accession>A0A1Y1WG48</accession>
<organism evidence="3 4">
    <name type="scientific">Linderina pennispora</name>
    <dbReference type="NCBI Taxonomy" id="61395"/>
    <lineage>
        <taxon>Eukaryota</taxon>
        <taxon>Fungi</taxon>
        <taxon>Fungi incertae sedis</taxon>
        <taxon>Zoopagomycota</taxon>
        <taxon>Kickxellomycotina</taxon>
        <taxon>Kickxellomycetes</taxon>
        <taxon>Kickxellales</taxon>
        <taxon>Kickxellaceae</taxon>
        <taxon>Linderina</taxon>
    </lineage>
</organism>
<protein>
    <recommendedName>
        <fullName evidence="5">Carbohydrate-binding module family 19 domain-containing protein</fullName>
    </recommendedName>
</protein>
<feature type="region of interest" description="Disordered" evidence="1">
    <location>
        <begin position="78"/>
        <end position="191"/>
    </location>
</feature>
<keyword evidence="2" id="KW-0732">Signal</keyword>
<gene>
    <name evidence="3" type="ORF">DL89DRAFT_255959</name>
</gene>
<keyword evidence="4" id="KW-1185">Reference proteome</keyword>
<dbReference type="RefSeq" id="XP_040745742.1">
    <property type="nucleotide sequence ID" value="XM_040885399.1"/>
</dbReference>
<dbReference type="EMBL" id="MCFD01000003">
    <property type="protein sequence ID" value="ORX72318.1"/>
    <property type="molecule type" value="Genomic_DNA"/>
</dbReference>
<proteinExistence type="predicted"/>
<dbReference type="GeneID" id="63802047"/>
<sequence>MVYAVRIAALTALALSATAHDCQGNAVVCQDGTDSILLRCKNSEWETETCGAKQYCMTMAPGMVHCMLQPDDYTPTFSAAPSASTSADAGHSHPAASTTDVSPTSADAGHSHPAAPTTGVSPTSAGAGHSHPAASTTDVSPTSADASHSHPTAPTTGTTVHTDGGHSAAHTTGRSAASSSAATNTSTSTNGAHTNALKIATIAAGLAIASFAALF</sequence>
<feature type="chain" id="PRO_5013005494" description="Carbohydrate-binding module family 19 domain-containing protein" evidence="2">
    <location>
        <begin position="20"/>
        <end position="215"/>
    </location>
</feature>
<evidence type="ECO:0000313" key="3">
    <source>
        <dbReference type="EMBL" id="ORX72318.1"/>
    </source>
</evidence>
<feature type="compositionally biased region" description="Polar residues" evidence="1">
    <location>
        <begin position="95"/>
        <end position="105"/>
    </location>
</feature>
<evidence type="ECO:0000256" key="2">
    <source>
        <dbReference type="SAM" id="SignalP"/>
    </source>
</evidence>
<feature type="compositionally biased region" description="Low complexity" evidence="1">
    <location>
        <begin position="149"/>
        <end position="191"/>
    </location>
</feature>
<dbReference type="Proteomes" id="UP000193922">
    <property type="component" value="Unassembled WGS sequence"/>
</dbReference>
<dbReference type="AlphaFoldDB" id="A0A1Y1WG48"/>
<feature type="compositionally biased region" description="Polar residues" evidence="1">
    <location>
        <begin position="136"/>
        <end position="146"/>
    </location>
</feature>
<feature type="signal peptide" evidence="2">
    <location>
        <begin position="1"/>
        <end position="19"/>
    </location>
</feature>
<evidence type="ECO:0008006" key="5">
    <source>
        <dbReference type="Google" id="ProtNLM"/>
    </source>
</evidence>
<feature type="compositionally biased region" description="Low complexity" evidence="1">
    <location>
        <begin position="78"/>
        <end position="87"/>
    </location>
</feature>
<comment type="caution">
    <text evidence="3">The sequence shown here is derived from an EMBL/GenBank/DDBJ whole genome shotgun (WGS) entry which is preliminary data.</text>
</comment>
<evidence type="ECO:0000256" key="1">
    <source>
        <dbReference type="SAM" id="MobiDB-lite"/>
    </source>
</evidence>
<evidence type="ECO:0000313" key="4">
    <source>
        <dbReference type="Proteomes" id="UP000193922"/>
    </source>
</evidence>